<evidence type="ECO:0000259" key="8">
    <source>
        <dbReference type="Pfam" id="PF02554"/>
    </source>
</evidence>
<sequence>MITFFISLIALIVGFMIYGRFVEKVFAPSLKPTPAITHNDGVDYIPLPTWKVFMIQLLNIAGLGPIFGAIAGALWGPVVYFWIVIGTIFSGAVHDYLSGMISLRHNGESISEIVGIYLGDTMKTVMRIFSVILLVLVGTVFMTGPALLLAKLTPDSLDVTFWLVVVLIYYFLATLLPIDKIIGKIYPLFGACLIIMAVGVSSGIILGGWQMPEMTLQNLHPKDLPIWPLMFITVACGATSGFHATQSPLMARCMKEEKNGRVVFYGAMVAEGIIALIWASAGIAFYETTGGLAAAIASAGPGGVVYDVSFGTLGTVGGILAMIGVIACPITSGDTAFRSARYTLSDWFKIDQVSYTKRLALSIPLLGIGGILSQMNFDIIWRYFSWANQTLAMIALWTGAMYLWKQNKGGWQHYIAVIPAIFMTMVTFTYILQAPEGFGLPTSITYPAGVIITIFWAIVYFKSTIFKK</sequence>
<evidence type="ECO:0000313" key="9">
    <source>
        <dbReference type="EMBL" id="RGQ08059.1"/>
    </source>
</evidence>
<keyword evidence="6 7" id="KW-0472">Membrane</keyword>
<evidence type="ECO:0000256" key="2">
    <source>
        <dbReference type="ARBA" id="ARBA00007755"/>
    </source>
</evidence>
<dbReference type="GO" id="GO:0009267">
    <property type="term" value="P:cellular response to starvation"/>
    <property type="evidence" value="ECO:0007669"/>
    <property type="project" value="InterPro"/>
</dbReference>
<protein>
    <submittedName>
        <fullName evidence="9">Carbon starvation protein A</fullName>
    </submittedName>
</protein>
<evidence type="ECO:0000313" key="10">
    <source>
        <dbReference type="Proteomes" id="UP000284662"/>
    </source>
</evidence>
<feature type="transmembrane region" description="Helical" evidence="7">
    <location>
        <begin position="411"/>
        <end position="432"/>
    </location>
</feature>
<reference evidence="9 10" key="1">
    <citation type="submission" date="2018-08" db="EMBL/GenBank/DDBJ databases">
        <title>A genome reference for cultivated species of the human gut microbiota.</title>
        <authorList>
            <person name="Zou Y."/>
            <person name="Xue W."/>
            <person name="Luo G."/>
        </authorList>
    </citation>
    <scope>NUCLEOTIDE SEQUENCE [LARGE SCALE GENOMIC DNA]</scope>
    <source>
        <strain evidence="9 10">AF29-2</strain>
    </source>
</reference>
<feature type="transmembrane region" description="Helical" evidence="7">
    <location>
        <begin position="57"/>
        <end position="75"/>
    </location>
</feature>
<keyword evidence="5 7" id="KW-1133">Transmembrane helix</keyword>
<dbReference type="RefSeq" id="WP_018998655.1">
    <property type="nucleotide sequence ID" value="NZ_QRST01000002.1"/>
</dbReference>
<dbReference type="InterPro" id="IPR003706">
    <property type="entry name" value="CstA_N"/>
</dbReference>
<feature type="transmembrane region" description="Helical" evidence="7">
    <location>
        <begin position="306"/>
        <end position="331"/>
    </location>
</feature>
<dbReference type="InterPro" id="IPR051605">
    <property type="entry name" value="CstA"/>
</dbReference>
<feature type="transmembrane region" description="Helical" evidence="7">
    <location>
        <begin position="185"/>
        <end position="206"/>
    </location>
</feature>
<evidence type="ECO:0000256" key="5">
    <source>
        <dbReference type="ARBA" id="ARBA00022989"/>
    </source>
</evidence>
<keyword evidence="3" id="KW-1003">Cell membrane</keyword>
<feature type="transmembrane region" description="Helical" evidence="7">
    <location>
        <begin position="383"/>
        <end position="404"/>
    </location>
</feature>
<dbReference type="Pfam" id="PF02554">
    <property type="entry name" value="CstA"/>
    <property type="match status" value="3"/>
</dbReference>
<feature type="transmembrane region" description="Helical" evidence="7">
    <location>
        <begin position="159"/>
        <end position="178"/>
    </location>
</feature>
<feature type="transmembrane region" description="Helical" evidence="7">
    <location>
        <begin position="124"/>
        <end position="147"/>
    </location>
</feature>
<dbReference type="PANTHER" id="PTHR30252:SF4">
    <property type="entry name" value="CARBON STARVATION"/>
    <property type="match status" value="1"/>
</dbReference>
<feature type="transmembrane region" description="Helical" evidence="7">
    <location>
        <begin position="6"/>
        <end position="22"/>
    </location>
</feature>
<comment type="caution">
    <text evidence="9">The sequence shown here is derived from an EMBL/GenBank/DDBJ whole genome shotgun (WGS) entry which is preliminary data.</text>
</comment>
<organism evidence="9 10">
    <name type="scientific">Megamonas rupellensis</name>
    <dbReference type="NCBI Taxonomy" id="491921"/>
    <lineage>
        <taxon>Bacteria</taxon>
        <taxon>Bacillati</taxon>
        <taxon>Bacillota</taxon>
        <taxon>Negativicutes</taxon>
        <taxon>Selenomonadales</taxon>
        <taxon>Selenomonadaceae</taxon>
        <taxon>Megamonas</taxon>
    </lineage>
</organism>
<evidence type="ECO:0000256" key="1">
    <source>
        <dbReference type="ARBA" id="ARBA00004651"/>
    </source>
</evidence>
<dbReference type="PANTHER" id="PTHR30252">
    <property type="entry name" value="INNER MEMBRANE PEPTIDE TRANSPORTER"/>
    <property type="match status" value="1"/>
</dbReference>
<feature type="domain" description="CstA N-terminal" evidence="8">
    <location>
        <begin position="157"/>
        <end position="277"/>
    </location>
</feature>
<feature type="transmembrane region" description="Helical" evidence="7">
    <location>
        <begin position="262"/>
        <end position="286"/>
    </location>
</feature>
<comment type="similarity">
    <text evidence="2">Belongs to the peptide transporter carbon starvation (CstA) (TC 2.A.114) family.</text>
</comment>
<dbReference type="Proteomes" id="UP000284662">
    <property type="component" value="Unassembled WGS sequence"/>
</dbReference>
<evidence type="ECO:0000256" key="6">
    <source>
        <dbReference type="ARBA" id="ARBA00023136"/>
    </source>
</evidence>
<evidence type="ECO:0000256" key="4">
    <source>
        <dbReference type="ARBA" id="ARBA00022692"/>
    </source>
</evidence>
<name>A0A411ZZ54_9FIRM</name>
<gene>
    <name evidence="9" type="ORF">DWZ11_01835</name>
</gene>
<dbReference type="AlphaFoldDB" id="A0A411ZZ54"/>
<feature type="domain" description="CstA N-terminal" evidence="8">
    <location>
        <begin position="303"/>
        <end position="429"/>
    </location>
</feature>
<feature type="transmembrane region" description="Helical" evidence="7">
    <location>
        <begin position="359"/>
        <end position="377"/>
    </location>
</feature>
<feature type="domain" description="CstA N-terminal" evidence="8">
    <location>
        <begin position="3"/>
        <end position="142"/>
    </location>
</feature>
<feature type="transmembrane region" description="Helical" evidence="7">
    <location>
        <begin position="226"/>
        <end position="242"/>
    </location>
</feature>
<evidence type="ECO:0000256" key="7">
    <source>
        <dbReference type="SAM" id="Phobius"/>
    </source>
</evidence>
<accession>A0A411ZZ54</accession>
<proteinExistence type="inferred from homology"/>
<feature type="transmembrane region" description="Helical" evidence="7">
    <location>
        <begin position="444"/>
        <end position="461"/>
    </location>
</feature>
<comment type="subcellular location">
    <subcellularLocation>
        <location evidence="1">Cell membrane</location>
        <topology evidence="1">Multi-pass membrane protein</topology>
    </subcellularLocation>
</comment>
<keyword evidence="4 7" id="KW-0812">Transmembrane</keyword>
<dbReference type="GO" id="GO:0005886">
    <property type="term" value="C:plasma membrane"/>
    <property type="evidence" value="ECO:0007669"/>
    <property type="project" value="UniProtKB-SubCell"/>
</dbReference>
<dbReference type="EMBL" id="QRST01000002">
    <property type="protein sequence ID" value="RGQ08059.1"/>
    <property type="molecule type" value="Genomic_DNA"/>
</dbReference>
<evidence type="ECO:0000256" key="3">
    <source>
        <dbReference type="ARBA" id="ARBA00022475"/>
    </source>
</evidence>